<name>A0AAE0NAF1_9PEZI</name>
<reference evidence="1" key="2">
    <citation type="submission" date="2023-06" db="EMBL/GenBank/DDBJ databases">
        <authorList>
            <consortium name="Lawrence Berkeley National Laboratory"/>
            <person name="Haridas S."/>
            <person name="Hensen N."/>
            <person name="Bonometti L."/>
            <person name="Westerberg I."/>
            <person name="Brannstrom I.O."/>
            <person name="Guillou S."/>
            <person name="Cros-Aarteil S."/>
            <person name="Calhoun S."/>
            <person name="Kuo A."/>
            <person name="Mondo S."/>
            <person name="Pangilinan J."/>
            <person name="Riley R."/>
            <person name="Labutti K."/>
            <person name="Andreopoulos B."/>
            <person name="Lipzen A."/>
            <person name="Chen C."/>
            <person name="Yanf M."/>
            <person name="Daum C."/>
            <person name="Ng V."/>
            <person name="Clum A."/>
            <person name="Steindorff A."/>
            <person name="Ohm R."/>
            <person name="Martin F."/>
            <person name="Silar P."/>
            <person name="Natvig D."/>
            <person name="Lalanne C."/>
            <person name="Gautier V."/>
            <person name="Ament-Velasquez S.L."/>
            <person name="Kruys A."/>
            <person name="Hutchinson M.I."/>
            <person name="Powell A.J."/>
            <person name="Barry K."/>
            <person name="Miller A.N."/>
            <person name="Grigoriev I.V."/>
            <person name="Debuchy R."/>
            <person name="Gladieux P."/>
            <person name="Thoren M.H."/>
            <person name="Johannesson H."/>
        </authorList>
    </citation>
    <scope>NUCLEOTIDE SEQUENCE</scope>
    <source>
        <strain evidence="1">CBS 958.72</strain>
    </source>
</reference>
<proteinExistence type="predicted"/>
<dbReference type="AlphaFoldDB" id="A0AAE0NAF1"/>
<evidence type="ECO:0000313" key="2">
    <source>
        <dbReference type="Proteomes" id="UP001287356"/>
    </source>
</evidence>
<sequence>MDFFFVMGSNDVPGVTELKKFHFELIERAYPAYSLVAGVAWDIARPQVVRQVVDRLWAFGRSRGGPNAIYYDSRIGVGGDRHHLQGANINLGSFFGPNPDKLVNCFDLAAILFVMLKSFGRRADGTSIIQNAACVWDNPWGFVNEGPLFGQAGTPAHRRNNPFWARLDWTQNTAPRIATNHPDRTAFSCHCYVTFEMQPSQTRVVNACHALCDPADPDPNFPHFNLSSGNQTVATFRATNIDQTRPYGAPGVPVDQQRTFCC</sequence>
<reference evidence="1" key="1">
    <citation type="journal article" date="2023" name="Mol. Phylogenet. Evol.">
        <title>Genome-scale phylogeny and comparative genomics of the fungal order Sordariales.</title>
        <authorList>
            <person name="Hensen N."/>
            <person name="Bonometti L."/>
            <person name="Westerberg I."/>
            <person name="Brannstrom I.O."/>
            <person name="Guillou S."/>
            <person name="Cros-Aarteil S."/>
            <person name="Calhoun S."/>
            <person name="Haridas S."/>
            <person name="Kuo A."/>
            <person name="Mondo S."/>
            <person name="Pangilinan J."/>
            <person name="Riley R."/>
            <person name="LaButti K."/>
            <person name="Andreopoulos B."/>
            <person name="Lipzen A."/>
            <person name="Chen C."/>
            <person name="Yan M."/>
            <person name="Daum C."/>
            <person name="Ng V."/>
            <person name="Clum A."/>
            <person name="Steindorff A."/>
            <person name="Ohm R.A."/>
            <person name="Martin F."/>
            <person name="Silar P."/>
            <person name="Natvig D.O."/>
            <person name="Lalanne C."/>
            <person name="Gautier V."/>
            <person name="Ament-Velasquez S.L."/>
            <person name="Kruys A."/>
            <person name="Hutchinson M.I."/>
            <person name="Powell A.J."/>
            <person name="Barry K."/>
            <person name="Miller A.N."/>
            <person name="Grigoriev I.V."/>
            <person name="Debuchy R."/>
            <person name="Gladieux P."/>
            <person name="Hiltunen Thoren M."/>
            <person name="Johannesson H."/>
        </authorList>
    </citation>
    <scope>NUCLEOTIDE SEQUENCE</scope>
    <source>
        <strain evidence="1">CBS 958.72</strain>
    </source>
</reference>
<organism evidence="1 2">
    <name type="scientific">Lasiosphaeria ovina</name>
    <dbReference type="NCBI Taxonomy" id="92902"/>
    <lineage>
        <taxon>Eukaryota</taxon>
        <taxon>Fungi</taxon>
        <taxon>Dikarya</taxon>
        <taxon>Ascomycota</taxon>
        <taxon>Pezizomycotina</taxon>
        <taxon>Sordariomycetes</taxon>
        <taxon>Sordariomycetidae</taxon>
        <taxon>Sordariales</taxon>
        <taxon>Lasiosphaeriaceae</taxon>
        <taxon>Lasiosphaeria</taxon>
    </lineage>
</organism>
<gene>
    <name evidence="1" type="ORF">B0T24DRAFT_226955</name>
</gene>
<dbReference type="Proteomes" id="UP001287356">
    <property type="component" value="Unassembled WGS sequence"/>
</dbReference>
<accession>A0AAE0NAF1</accession>
<evidence type="ECO:0000313" key="1">
    <source>
        <dbReference type="EMBL" id="KAK3376721.1"/>
    </source>
</evidence>
<keyword evidence="2" id="KW-1185">Reference proteome</keyword>
<dbReference type="EMBL" id="JAULSN010000003">
    <property type="protein sequence ID" value="KAK3376721.1"/>
    <property type="molecule type" value="Genomic_DNA"/>
</dbReference>
<comment type="caution">
    <text evidence="1">The sequence shown here is derived from an EMBL/GenBank/DDBJ whole genome shotgun (WGS) entry which is preliminary data.</text>
</comment>
<protein>
    <submittedName>
        <fullName evidence="1">Uncharacterized protein</fullName>
    </submittedName>
</protein>